<evidence type="ECO:0000256" key="1">
    <source>
        <dbReference type="SAM" id="MobiDB-lite"/>
    </source>
</evidence>
<evidence type="ECO:0000259" key="2">
    <source>
        <dbReference type="Pfam" id="PF18803"/>
    </source>
</evidence>
<protein>
    <recommendedName>
        <fullName evidence="2">CxC2-like cysteine cluster KDZ transposase-associated domain-containing protein</fullName>
    </recommendedName>
</protein>
<dbReference type="AlphaFoldDB" id="A0AAD6S6E8"/>
<dbReference type="Pfam" id="PF18803">
    <property type="entry name" value="CxC2"/>
    <property type="match status" value="1"/>
</dbReference>
<accession>A0AAD6S6E8</accession>
<feature type="domain" description="CxC2-like cysteine cluster KDZ transposase-associated" evidence="2">
    <location>
        <begin position="202"/>
        <end position="305"/>
    </location>
</feature>
<dbReference type="EMBL" id="JARJCM010000224">
    <property type="protein sequence ID" value="KAJ7021735.1"/>
    <property type="molecule type" value="Genomic_DNA"/>
</dbReference>
<dbReference type="Pfam" id="PF18758">
    <property type="entry name" value="KDZ"/>
    <property type="match status" value="1"/>
</dbReference>
<evidence type="ECO:0000313" key="3">
    <source>
        <dbReference type="EMBL" id="KAJ7021735.1"/>
    </source>
</evidence>
<evidence type="ECO:0000313" key="4">
    <source>
        <dbReference type="Proteomes" id="UP001218188"/>
    </source>
</evidence>
<proteinExistence type="predicted"/>
<keyword evidence="4" id="KW-1185">Reference proteome</keyword>
<feature type="compositionally biased region" description="Basic residues" evidence="1">
    <location>
        <begin position="1028"/>
        <end position="1039"/>
    </location>
</feature>
<name>A0AAD6S6E8_9AGAR</name>
<reference evidence="3" key="1">
    <citation type="submission" date="2023-03" db="EMBL/GenBank/DDBJ databases">
        <title>Massive genome expansion in bonnet fungi (Mycena s.s.) driven by repeated elements and novel gene families across ecological guilds.</title>
        <authorList>
            <consortium name="Lawrence Berkeley National Laboratory"/>
            <person name="Harder C.B."/>
            <person name="Miyauchi S."/>
            <person name="Viragh M."/>
            <person name="Kuo A."/>
            <person name="Thoen E."/>
            <person name="Andreopoulos B."/>
            <person name="Lu D."/>
            <person name="Skrede I."/>
            <person name="Drula E."/>
            <person name="Henrissat B."/>
            <person name="Morin E."/>
            <person name="Kohler A."/>
            <person name="Barry K."/>
            <person name="LaButti K."/>
            <person name="Morin E."/>
            <person name="Salamov A."/>
            <person name="Lipzen A."/>
            <person name="Mereny Z."/>
            <person name="Hegedus B."/>
            <person name="Baldrian P."/>
            <person name="Stursova M."/>
            <person name="Weitz H."/>
            <person name="Taylor A."/>
            <person name="Grigoriev I.V."/>
            <person name="Nagy L.G."/>
            <person name="Martin F."/>
            <person name="Kauserud H."/>
        </authorList>
    </citation>
    <scope>NUCLEOTIDE SEQUENCE</scope>
    <source>
        <strain evidence="3">CBHHK200</strain>
    </source>
</reference>
<dbReference type="Proteomes" id="UP001218188">
    <property type="component" value="Unassembled WGS sequence"/>
</dbReference>
<comment type="caution">
    <text evidence="3">The sequence shown here is derived from an EMBL/GenBank/DDBJ whole genome shotgun (WGS) entry which is preliminary data.</text>
</comment>
<dbReference type="InterPro" id="IPR040521">
    <property type="entry name" value="KDZ"/>
</dbReference>
<organism evidence="3 4">
    <name type="scientific">Mycena alexandri</name>
    <dbReference type="NCBI Taxonomy" id="1745969"/>
    <lineage>
        <taxon>Eukaryota</taxon>
        <taxon>Fungi</taxon>
        <taxon>Dikarya</taxon>
        <taxon>Basidiomycota</taxon>
        <taxon>Agaricomycotina</taxon>
        <taxon>Agaricomycetes</taxon>
        <taxon>Agaricomycetidae</taxon>
        <taxon>Agaricales</taxon>
        <taxon>Marasmiineae</taxon>
        <taxon>Mycenaceae</taxon>
        <taxon>Mycena</taxon>
    </lineage>
</organism>
<sequence>MKRVGGSKKIQTPRNTTRLATSVPSVKVTFHTGTTVTAEQRYIGNTTLPIEPIGESSGGEVLESLSNDFLNALDDAPGAIPAYETTPACDEKGNEKTEQMRESVAHMNDLKKKQSTFLRIMLSRHHHSQLLTPCSCGGKDQHDKFLLRRVACDDCLQAELLCRQCWVNKHRTMPAHWAFVWNQAERFFEKYDFSRVLKNGAIRMRHNGEGCPDAEVGHSFTLVERNGIHATAIAFCGCKTETSPDGKKHALSHYEQLMQAGIFPGSVKDPGTGYTLGLLEYYRQQRSQGKGSAYNFVLVLQRQADRFFAGGVPDIYKNFLVITRFYEFLQIILESGEAHGLDDPLPKEVDIPYPNRPPGFLGVNCAACPEPGVNMPLVVKVPRYLRHTISLNSTLDGNFKANLFFKRDDGSDTALTDGNMYFPKQAEFDNIAATYVIPEEDKEVPCKAHIGSIRHQGQQKYGTTAVSGVVGCACDHAVLASLIDMLKGEAFALGTYAQREMLRHKNTPPHAPETQTPMVQSYDSYCSFVVNQVKRATDLFPDEIWLHDLLAKVDGQIPADHINGHGLNCQTLWQAVYFACRGHFHGETAEVIWAFLNALGSSTRQMTGAARHDTINFVMHAWNMLKYLRQAQLLAAERLDALRLFELHMAVVEELSRQHAKEVGAWSRLPRHTTTDASGELCSVYQHKSTKALSVESTLAAMISTEQDKLKQAGELDAGTSVAQWVHDGMTIERQQLLAIALLRNHQEHPLQETWDSITKLRDSLNLHLKKFRVRQREIYPRLTLSALDVDEPEVTAIQLPSYRMKHGQRQKHIRGGDELDSELRQAEIQLRCTQAESGVFAVRDASLALSAVKKARELDYRGQGGITRSQRNLQKAELMKQFEIDMYNTARTALIHLGHMEKDAVDPFPPLTLRDTRRKETHLHRATGDSRLFDGTAWYLQSGVTIADAAVTSTLPHGSDSEGDQPELLAGTQSLKRSGFKHGQRTPKRLRDIAPDNVEVGLSEAEESDPEMSPSKGGRTEEETTGKKGKKGKGKGKKKGDGWIWMENLMRGQPQSEEKLAAYKMESDQVQWFRAKAEMYRWLEQYERKHAELMRVISRYRRDSEVWRGLADREEALNGTNGATTFARMQAAMHRRLELNATTLFKSADSGAHHDWVAATSFDDLVERIDRWRDAVFKWMDDLGIHRAYKNF</sequence>
<dbReference type="InterPro" id="IPR041457">
    <property type="entry name" value="CxC2_KDZ-assoc"/>
</dbReference>
<gene>
    <name evidence="3" type="ORF">C8F04DRAFT_1273312</name>
</gene>
<feature type="compositionally biased region" description="Basic residues" evidence="1">
    <location>
        <begin position="979"/>
        <end position="989"/>
    </location>
</feature>
<feature type="region of interest" description="Disordered" evidence="1">
    <location>
        <begin position="974"/>
        <end position="1041"/>
    </location>
</feature>